<organism evidence="2 3">
    <name type="scientific">Bdellovibrio bacteriovorus</name>
    <dbReference type="NCBI Taxonomy" id="959"/>
    <lineage>
        <taxon>Bacteria</taxon>
        <taxon>Pseudomonadati</taxon>
        <taxon>Bdellovibrionota</taxon>
        <taxon>Bdellovibrionia</taxon>
        <taxon>Bdellovibrionales</taxon>
        <taxon>Pseudobdellovibrionaceae</taxon>
        <taxon>Bdellovibrio</taxon>
    </lineage>
</organism>
<dbReference type="Pfam" id="PF14394">
    <property type="entry name" value="DUF4423"/>
    <property type="match status" value="1"/>
</dbReference>
<evidence type="ECO:0000259" key="1">
    <source>
        <dbReference type="Pfam" id="PF14394"/>
    </source>
</evidence>
<evidence type="ECO:0000313" key="3">
    <source>
        <dbReference type="Proteomes" id="UP000075320"/>
    </source>
</evidence>
<comment type="caution">
    <text evidence="2">The sequence shown here is derived from an EMBL/GenBank/DDBJ whole genome shotgun (WGS) entry which is preliminary data.</text>
</comment>
<dbReference type="RefSeq" id="WP_061835197.1">
    <property type="nucleotide sequence ID" value="NZ_LUKE01000002.1"/>
</dbReference>
<dbReference type="Proteomes" id="UP000075320">
    <property type="component" value="Unassembled WGS sequence"/>
</dbReference>
<keyword evidence="3" id="KW-1185">Reference proteome</keyword>
<accession>A0A150WLA5</accession>
<evidence type="ECO:0000313" key="2">
    <source>
        <dbReference type="EMBL" id="KYG64686.1"/>
    </source>
</evidence>
<gene>
    <name evidence="2" type="ORF">AZI86_10770</name>
</gene>
<protein>
    <recommendedName>
        <fullName evidence="1">DUF4423 domain-containing protein</fullName>
    </recommendedName>
</protein>
<reference evidence="2 3" key="1">
    <citation type="submission" date="2016-03" db="EMBL/GenBank/DDBJ databases">
        <authorList>
            <person name="Ploux O."/>
        </authorList>
    </citation>
    <scope>NUCLEOTIDE SEQUENCE [LARGE SCALE GENOMIC DNA]</scope>
    <source>
        <strain evidence="2 3">R0</strain>
    </source>
</reference>
<sequence>MWQNEFSKSLREHFLILQSKNKRFSLRAFAKKLSIAPSTLSQIISEHGNKETLKISAVRAAKIMDRSGMRTSTQNYIRALMGLDPMRTTEEFPPEHYPTLLDWSYMPILLSFSLEPAERALPRIAKRLGLTEEKVQAVVDDLERRKLLITNSEGVREPHFENLQTSDAISAEVIKKHHQESLAIAERMLYVVPAPERDFTSITLTGSSEQIETLRKEIRHFYQKMQTLMECAPRNEKVYRLSVQLFPFDHIPPSETLN</sequence>
<proteinExistence type="predicted"/>
<dbReference type="InterPro" id="IPR011873">
    <property type="entry name" value="CHP02147"/>
</dbReference>
<name>A0A150WLA5_BDEBC</name>
<feature type="domain" description="DUF4423" evidence="1">
    <location>
        <begin position="100"/>
        <end position="247"/>
    </location>
</feature>
<dbReference type="InterPro" id="IPR025537">
    <property type="entry name" value="DUF4423"/>
</dbReference>
<dbReference type="EMBL" id="LUKE01000002">
    <property type="protein sequence ID" value="KYG64686.1"/>
    <property type="molecule type" value="Genomic_DNA"/>
</dbReference>
<dbReference type="AlphaFoldDB" id="A0A150WLA5"/>
<dbReference type="NCBIfam" id="TIGR02147">
    <property type="entry name" value="Fsuc_second"/>
    <property type="match status" value="1"/>
</dbReference>